<organism evidence="3 4">
    <name type="scientific">Aphanomyces stellatus</name>
    <dbReference type="NCBI Taxonomy" id="120398"/>
    <lineage>
        <taxon>Eukaryota</taxon>
        <taxon>Sar</taxon>
        <taxon>Stramenopiles</taxon>
        <taxon>Oomycota</taxon>
        <taxon>Saprolegniomycetes</taxon>
        <taxon>Saprolegniales</taxon>
        <taxon>Verrucalvaceae</taxon>
        <taxon>Aphanomyces</taxon>
    </lineage>
</organism>
<reference evidence="2" key="2">
    <citation type="submission" date="2019-06" db="EMBL/GenBank/DDBJ databases">
        <title>Genomics analysis of Aphanomyces spp. identifies a new class of oomycete effector associated with host adaptation.</title>
        <authorList>
            <person name="Gaulin E."/>
        </authorList>
    </citation>
    <scope>NUCLEOTIDE SEQUENCE</scope>
    <source>
        <strain evidence="2">CBS 578.67</strain>
    </source>
</reference>
<name>A0A485KJA4_9STRA</name>
<sequence>MLSFSKLPSDHLMPSFALHVVVTTFGAGAAFFHCVHAACLHRIHSTISRLPAAQPRLADASNQHSLALIMATTVVRTIGLALSVPTLLPFFIHLLNPVDDTTIFSDSEQLLVLTFGALFNGAYLWEMLCGPPLSTTTLVHHVITLFMSVVSCHCGFFDDTGFAFAIVVLMSLPTQLAKFLRQANCSWSVPVWHVAIYYYHIVESVSVLVPVYIMMYKNQPLVYVAIKASTVLALAIVKLKIGAMLRKGLAKCTTTKCDVTNAVICDILCMPKILRRIYAVISWM</sequence>
<dbReference type="AlphaFoldDB" id="A0A485KJA4"/>
<keyword evidence="4" id="KW-1185">Reference proteome</keyword>
<evidence type="ECO:0000313" key="4">
    <source>
        <dbReference type="Proteomes" id="UP000332933"/>
    </source>
</evidence>
<dbReference type="EMBL" id="VJMH01005037">
    <property type="protein sequence ID" value="KAF0701517.1"/>
    <property type="molecule type" value="Genomic_DNA"/>
</dbReference>
<keyword evidence="1" id="KW-0472">Membrane</keyword>
<feature type="transmembrane region" description="Helical" evidence="1">
    <location>
        <begin position="110"/>
        <end position="126"/>
    </location>
</feature>
<gene>
    <name evidence="3" type="primary">Aste57867_8028</name>
    <name evidence="2" type="ORF">As57867_007998</name>
    <name evidence="3" type="ORF">ASTE57867_8028</name>
</gene>
<dbReference type="EMBL" id="CAADRA010005058">
    <property type="protein sequence ID" value="VFT84921.1"/>
    <property type="molecule type" value="Genomic_DNA"/>
</dbReference>
<feature type="transmembrane region" description="Helical" evidence="1">
    <location>
        <begin position="221"/>
        <end position="241"/>
    </location>
</feature>
<evidence type="ECO:0000313" key="3">
    <source>
        <dbReference type="EMBL" id="VFT84921.1"/>
    </source>
</evidence>
<keyword evidence="1" id="KW-1133">Transmembrane helix</keyword>
<feature type="transmembrane region" description="Helical" evidence="1">
    <location>
        <begin position="192"/>
        <end position="215"/>
    </location>
</feature>
<reference evidence="3 4" key="1">
    <citation type="submission" date="2019-03" db="EMBL/GenBank/DDBJ databases">
        <authorList>
            <person name="Gaulin E."/>
            <person name="Dumas B."/>
        </authorList>
    </citation>
    <scope>NUCLEOTIDE SEQUENCE [LARGE SCALE GENOMIC DNA]</scope>
    <source>
        <strain evidence="3">CBS 568.67</strain>
    </source>
</reference>
<accession>A0A485KJA4</accession>
<evidence type="ECO:0000256" key="1">
    <source>
        <dbReference type="SAM" id="Phobius"/>
    </source>
</evidence>
<feature type="transmembrane region" description="Helical" evidence="1">
    <location>
        <begin position="16"/>
        <end position="40"/>
    </location>
</feature>
<proteinExistence type="predicted"/>
<protein>
    <submittedName>
        <fullName evidence="3">Aste57867_8028 protein</fullName>
    </submittedName>
</protein>
<feature type="transmembrane region" description="Helical" evidence="1">
    <location>
        <begin position="66"/>
        <end position="90"/>
    </location>
</feature>
<dbReference type="Proteomes" id="UP000332933">
    <property type="component" value="Unassembled WGS sequence"/>
</dbReference>
<keyword evidence="1" id="KW-0812">Transmembrane</keyword>
<evidence type="ECO:0000313" key="2">
    <source>
        <dbReference type="EMBL" id="KAF0701517.1"/>
    </source>
</evidence>